<keyword evidence="8" id="KW-1185">Reference proteome</keyword>
<dbReference type="EC" id="5.2.1.8" evidence="3"/>
<dbReference type="InterPro" id="IPR046357">
    <property type="entry name" value="PPIase_dom_sf"/>
</dbReference>
<comment type="catalytic activity">
    <reaction evidence="1">
        <text>[protein]-peptidylproline (omega=180) = [protein]-peptidylproline (omega=0)</text>
        <dbReference type="Rhea" id="RHEA:16237"/>
        <dbReference type="Rhea" id="RHEA-COMP:10747"/>
        <dbReference type="Rhea" id="RHEA-COMP:10748"/>
        <dbReference type="ChEBI" id="CHEBI:83833"/>
        <dbReference type="ChEBI" id="CHEBI:83834"/>
        <dbReference type="EC" id="5.2.1.8"/>
    </reaction>
</comment>
<dbReference type="Pfam" id="PF00639">
    <property type="entry name" value="Rotamase"/>
    <property type="match status" value="1"/>
</dbReference>
<dbReference type="Proteomes" id="UP000294692">
    <property type="component" value="Unassembled WGS sequence"/>
</dbReference>
<dbReference type="InterPro" id="IPR027304">
    <property type="entry name" value="Trigger_fact/SurA_dom_sf"/>
</dbReference>
<dbReference type="OrthoDB" id="9769613at2"/>
<dbReference type="GO" id="GO:0003755">
    <property type="term" value="F:peptidyl-prolyl cis-trans isomerase activity"/>
    <property type="evidence" value="ECO:0007669"/>
    <property type="project" value="UniProtKB-KW"/>
</dbReference>
<dbReference type="PANTHER" id="PTHR47245">
    <property type="entry name" value="PEPTIDYLPROLYL ISOMERASE"/>
    <property type="match status" value="1"/>
</dbReference>
<gene>
    <name evidence="7" type="ORF">EV686_103451</name>
</gene>
<name>A0A4R3V742_9BURK</name>
<evidence type="ECO:0000256" key="1">
    <source>
        <dbReference type="ARBA" id="ARBA00000971"/>
    </source>
</evidence>
<organism evidence="7 8">
    <name type="scientific">Paracandidimonas soli</name>
    <dbReference type="NCBI Taxonomy" id="1917182"/>
    <lineage>
        <taxon>Bacteria</taxon>
        <taxon>Pseudomonadati</taxon>
        <taxon>Pseudomonadota</taxon>
        <taxon>Betaproteobacteria</taxon>
        <taxon>Burkholderiales</taxon>
        <taxon>Alcaligenaceae</taxon>
        <taxon>Paracandidimonas</taxon>
    </lineage>
</organism>
<evidence type="ECO:0000256" key="4">
    <source>
        <dbReference type="ARBA" id="ARBA00023110"/>
    </source>
</evidence>
<dbReference type="RefSeq" id="WP_132475964.1">
    <property type="nucleotide sequence ID" value="NZ_JBHRVM010000001.1"/>
</dbReference>
<dbReference type="Gene3D" id="3.10.50.40">
    <property type="match status" value="1"/>
</dbReference>
<dbReference type="PANTHER" id="PTHR47245:SF2">
    <property type="entry name" value="PEPTIDYL-PROLYL CIS-TRANS ISOMERASE HP_0175-RELATED"/>
    <property type="match status" value="1"/>
</dbReference>
<evidence type="ECO:0000313" key="7">
    <source>
        <dbReference type="EMBL" id="TCV00866.1"/>
    </source>
</evidence>
<evidence type="ECO:0000256" key="5">
    <source>
        <dbReference type="PROSITE-ProRule" id="PRU00278"/>
    </source>
</evidence>
<reference evidence="7 8" key="1">
    <citation type="submission" date="2019-03" db="EMBL/GenBank/DDBJ databases">
        <title>Genomic Encyclopedia of Type Strains, Phase IV (KMG-IV): sequencing the most valuable type-strain genomes for metagenomic binning, comparative biology and taxonomic classification.</title>
        <authorList>
            <person name="Goeker M."/>
        </authorList>
    </citation>
    <scope>NUCLEOTIDE SEQUENCE [LARGE SCALE GENOMIC DNA]</scope>
    <source>
        <strain evidence="7 8">DSM 100048</strain>
    </source>
</reference>
<evidence type="ECO:0000256" key="2">
    <source>
        <dbReference type="ARBA" id="ARBA00007656"/>
    </source>
</evidence>
<dbReference type="EMBL" id="SMBX01000003">
    <property type="protein sequence ID" value="TCV00866.1"/>
    <property type="molecule type" value="Genomic_DNA"/>
</dbReference>
<evidence type="ECO:0000259" key="6">
    <source>
        <dbReference type="PROSITE" id="PS50198"/>
    </source>
</evidence>
<comment type="caution">
    <text evidence="7">The sequence shown here is derived from an EMBL/GenBank/DDBJ whole genome shotgun (WGS) entry which is preliminary data.</text>
</comment>
<accession>A0A4R3V742</accession>
<protein>
    <recommendedName>
        <fullName evidence="3">peptidylprolyl isomerase</fullName>
        <ecNumber evidence="3">5.2.1.8</ecNumber>
    </recommendedName>
</protein>
<dbReference type="SUPFAM" id="SSF109998">
    <property type="entry name" value="Triger factor/SurA peptide-binding domain-like"/>
    <property type="match status" value="1"/>
</dbReference>
<dbReference type="SUPFAM" id="SSF54534">
    <property type="entry name" value="FKBP-like"/>
    <property type="match status" value="1"/>
</dbReference>
<dbReference type="InterPro" id="IPR050245">
    <property type="entry name" value="PrsA_foldase"/>
</dbReference>
<keyword evidence="5 7" id="KW-0413">Isomerase</keyword>
<dbReference type="AlphaFoldDB" id="A0A4R3V742"/>
<proteinExistence type="inferred from homology"/>
<dbReference type="PROSITE" id="PS50198">
    <property type="entry name" value="PPIC_PPIASE_2"/>
    <property type="match status" value="1"/>
</dbReference>
<evidence type="ECO:0000313" key="8">
    <source>
        <dbReference type="Proteomes" id="UP000294692"/>
    </source>
</evidence>
<evidence type="ECO:0000256" key="3">
    <source>
        <dbReference type="ARBA" id="ARBA00013194"/>
    </source>
</evidence>
<dbReference type="InterPro" id="IPR000297">
    <property type="entry name" value="PPIase_PpiC"/>
</dbReference>
<sequence>MAVTVNGVELTDAEMEAEIPHYADAKAPVQMAMTALVLRRVLLDEAQRLGIRCENDEQAIDRLLESQVQAPVPDDAACRWYYESNPAQFTVGELIEADHILFQVTPGIYLDGLRSLAQETLDLLQTDASQFAAMARKLSNCPSGEVGGSLGQLARGDTVPEFERIVFAMAAGSMLPRLLETRFGFHIVRVNRKIEGRLQPYEAVAGSIASALAATSRDTAWRQYVKQLVGKASIKGVSLEGADSPLVQ</sequence>
<keyword evidence="4 5" id="KW-0697">Rotamase</keyword>
<feature type="domain" description="PpiC" evidence="6">
    <location>
        <begin position="92"/>
        <end position="192"/>
    </location>
</feature>
<comment type="similarity">
    <text evidence="2">Belongs to the PpiC/parvulin rotamase family.</text>
</comment>